<dbReference type="PANTHER" id="PTHR43547">
    <property type="entry name" value="TWO-COMPONENT HISTIDINE KINASE"/>
    <property type="match status" value="1"/>
</dbReference>
<evidence type="ECO:0000313" key="7">
    <source>
        <dbReference type="EMBL" id="MDM8562485.1"/>
    </source>
</evidence>
<dbReference type="PANTHER" id="PTHR43547:SF2">
    <property type="entry name" value="HYBRID SIGNAL TRANSDUCTION HISTIDINE KINASE C"/>
    <property type="match status" value="1"/>
</dbReference>
<evidence type="ECO:0000256" key="4">
    <source>
        <dbReference type="PROSITE-ProRule" id="PRU00169"/>
    </source>
</evidence>
<dbReference type="PROSITE" id="PS50109">
    <property type="entry name" value="HIS_KIN"/>
    <property type="match status" value="1"/>
</dbReference>
<evidence type="ECO:0000256" key="2">
    <source>
        <dbReference type="ARBA" id="ARBA00012438"/>
    </source>
</evidence>
<evidence type="ECO:0000256" key="3">
    <source>
        <dbReference type="ARBA" id="ARBA00022553"/>
    </source>
</evidence>
<dbReference type="Gene3D" id="3.40.50.2300">
    <property type="match status" value="1"/>
</dbReference>
<organism evidence="7 8">
    <name type="scientific">Candidatus Marithioploca araucensis</name>
    <dbReference type="NCBI Taxonomy" id="70273"/>
    <lineage>
        <taxon>Bacteria</taxon>
        <taxon>Pseudomonadati</taxon>
        <taxon>Pseudomonadota</taxon>
        <taxon>Gammaproteobacteria</taxon>
        <taxon>Thiotrichales</taxon>
        <taxon>Thiotrichaceae</taxon>
        <taxon>Candidatus Marithioploca</taxon>
    </lineage>
</organism>
<protein>
    <recommendedName>
        <fullName evidence="2">histidine kinase</fullName>
        <ecNumber evidence="2">2.7.13.3</ecNumber>
    </recommendedName>
</protein>
<dbReference type="Pfam" id="PF02518">
    <property type="entry name" value="HATPase_c"/>
    <property type="match status" value="1"/>
</dbReference>
<comment type="caution">
    <text evidence="7">The sequence shown here is derived from an EMBL/GenBank/DDBJ whole genome shotgun (WGS) entry which is preliminary data.</text>
</comment>
<dbReference type="SUPFAM" id="SSF47384">
    <property type="entry name" value="Homodimeric domain of signal transducing histidine kinase"/>
    <property type="match status" value="1"/>
</dbReference>
<dbReference type="Gene3D" id="3.30.565.10">
    <property type="entry name" value="Histidine kinase-like ATPase, C-terminal domain"/>
    <property type="match status" value="1"/>
</dbReference>
<dbReference type="EC" id="2.7.13.3" evidence="2"/>
<dbReference type="Proteomes" id="UP001171945">
    <property type="component" value="Unassembled WGS sequence"/>
</dbReference>
<dbReference type="InterPro" id="IPR005467">
    <property type="entry name" value="His_kinase_dom"/>
</dbReference>
<dbReference type="InterPro" id="IPR011006">
    <property type="entry name" value="CheY-like_superfamily"/>
</dbReference>
<dbReference type="InterPro" id="IPR003594">
    <property type="entry name" value="HATPase_dom"/>
</dbReference>
<dbReference type="SUPFAM" id="SSF55874">
    <property type="entry name" value="ATPase domain of HSP90 chaperone/DNA topoisomerase II/histidine kinase"/>
    <property type="match status" value="1"/>
</dbReference>
<evidence type="ECO:0000259" key="6">
    <source>
        <dbReference type="PROSITE" id="PS50110"/>
    </source>
</evidence>
<dbReference type="SMART" id="SM00448">
    <property type="entry name" value="REC"/>
    <property type="match status" value="1"/>
</dbReference>
<dbReference type="CDD" id="cd17538">
    <property type="entry name" value="REC_D1_PleD-like"/>
    <property type="match status" value="1"/>
</dbReference>
<feature type="modified residue" description="4-aspartylphosphate" evidence="4">
    <location>
        <position position="55"/>
    </location>
</feature>
<dbReference type="PRINTS" id="PR00344">
    <property type="entry name" value="BCTRLSENSOR"/>
</dbReference>
<feature type="domain" description="Histidine kinase" evidence="5">
    <location>
        <begin position="264"/>
        <end position="486"/>
    </location>
</feature>
<dbReference type="SMART" id="SM00387">
    <property type="entry name" value="HATPase_c"/>
    <property type="match status" value="1"/>
</dbReference>
<name>A0ABT7VS74_9GAMM</name>
<keyword evidence="3 4" id="KW-0597">Phosphoprotein</keyword>
<reference evidence="7" key="1">
    <citation type="submission" date="2023-06" db="EMBL/GenBank/DDBJ databases">
        <title>Uncultivated large filamentous bacteria from sulfidic sediments reveal new species and different genomic features in energy metabolism and defense.</title>
        <authorList>
            <person name="Fonseca A."/>
        </authorList>
    </citation>
    <scope>NUCLEOTIDE SEQUENCE</scope>
    <source>
        <strain evidence="7">HSG4</strain>
    </source>
</reference>
<dbReference type="InterPro" id="IPR003661">
    <property type="entry name" value="HisK_dim/P_dom"/>
</dbReference>
<dbReference type="InterPro" id="IPR000014">
    <property type="entry name" value="PAS"/>
</dbReference>
<evidence type="ECO:0000259" key="5">
    <source>
        <dbReference type="PROSITE" id="PS50109"/>
    </source>
</evidence>
<comment type="catalytic activity">
    <reaction evidence="1">
        <text>ATP + protein L-histidine = ADP + protein N-phospho-L-histidine.</text>
        <dbReference type="EC" id="2.7.13.3"/>
    </reaction>
</comment>
<gene>
    <name evidence="7" type="ORF">QUF54_03940</name>
</gene>
<dbReference type="InterPro" id="IPR036097">
    <property type="entry name" value="HisK_dim/P_sf"/>
</dbReference>
<proteinExistence type="predicted"/>
<dbReference type="Gene3D" id="3.30.450.20">
    <property type="entry name" value="PAS domain"/>
    <property type="match status" value="1"/>
</dbReference>
<evidence type="ECO:0000313" key="8">
    <source>
        <dbReference type="Proteomes" id="UP001171945"/>
    </source>
</evidence>
<dbReference type="InterPro" id="IPR001789">
    <property type="entry name" value="Sig_transdc_resp-reg_receiver"/>
</dbReference>
<dbReference type="InterPro" id="IPR004358">
    <property type="entry name" value="Sig_transdc_His_kin-like_C"/>
</dbReference>
<dbReference type="Pfam" id="PF00072">
    <property type="entry name" value="Response_reg"/>
    <property type="match status" value="1"/>
</dbReference>
<sequence>MNQKSTVLIVDDQEAMRDALEGMLTNQGYELVIATNGQEAIDLAKQLLPDLILLDVMMPDMDGFETCQHLRADPVLAKVPIIMVTALNDQDSRLRGIEVGADDFISKPYSKLELRAKVRMITKINRYQRLLNEQLKFKWMFENTDEAYLALNNDKQITYANSKARLYLNLPPTDATINESFMKLVNKHYHQVHEPSKNPEPIDEKLTKLPRYIIRPDTKTALPIWLRVDVMEISGESEEKSLVHLCDVTETILAKRHNWTLGGQISHKLRTPLLPILSGIEFLIKNHSKLTTDKLEELLEMAYAGGTRLRALIDKILSYTDLSNMDKDTQGSCTVTNLLSTITTVKEMLPIESLLIFQQGHIENPDNLFIPISCTGIEIVLTELFSNAKNFHPTGTPTIEVDIETKPNNLCLKIRDDGIQLSPEQLANIWTPYYQGEKYFTGEAKGMGLGMSMVGSLVWEVGGTCQAYNRTEGKGVVIELNFPLKTWD</sequence>
<dbReference type="InterPro" id="IPR036890">
    <property type="entry name" value="HATPase_C_sf"/>
</dbReference>
<keyword evidence="8" id="KW-1185">Reference proteome</keyword>
<dbReference type="Gene3D" id="1.10.287.130">
    <property type="match status" value="1"/>
</dbReference>
<dbReference type="PROSITE" id="PS50110">
    <property type="entry name" value="RESPONSE_REGULATORY"/>
    <property type="match status" value="1"/>
</dbReference>
<evidence type="ECO:0000256" key="1">
    <source>
        <dbReference type="ARBA" id="ARBA00000085"/>
    </source>
</evidence>
<dbReference type="Pfam" id="PF00512">
    <property type="entry name" value="HisKA"/>
    <property type="match status" value="1"/>
</dbReference>
<accession>A0ABT7VS74</accession>
<feature type="domain" description="Response regulatory" evidence="6">
    <location>
        <begin position="6"/>
        <end position="122"/>
    </location>
</feature>
<dbReference type="CDD" id="cd00082">
    <property type="entry name" value="HisKA"/>
    <property type="match status" value="1"/>
</dbReference>
<dbReference type="EMBL" id="JAUCGM010000171">
    <property type="protein sequence ID" value="MDM8562485.1"/>
    <property type="molecule type" value="Genomic_DNA"/>
</dbReference>
<dbReference type="CDD" id="cd00130">
    <property type="entry name" value="PAS"/>
    <property type="match status" value="1"/>
</dbReference>
<dbReference type="SUPFAM" id="SSF52172">
    <property type="entry name" value="CheY-like"/>
    <property type="match status" value="1"/>
</dbReference>